<protein>
    <submittedName>
        <fullName evidence="2">Uncharacterized protein</fullName>
    </submittedName>
</protein>
<name>A0A1L7N165_9CAUD</name>
<feature type="region of interest" description="Disordered" evidence="1">
    <location>
        <begin position="1"/>
        <end position="192"/>
    </location>
</feature>
<keyword evidence="3" id="KW-1185">Reference proteome</keyword>
<reference evidence="2 3" key="1">
    <citation type="submission" date="2016-12" db="EMBL/GenBank/DDBJ databases">
        <title>Characterization of two jumbo phages RP12 and RP31 infecting the phytopathogen Ralstonia solanacearum.</title>
        <authorList>
            <person name="Kawasaki T."/>
            <person name="Yoshikawa G."/>
            <person name="Ogata H."/>
            <person name="Yamada T."/>
        </authorList>
    </citation>
    <scope>NUCLEOTIDE SEQUENCE [LARGE SCALE GENOMIC DNA]</scope>
    <source>
        <strain evidence="2 3">RP12</strain>
    </source>
</reference>
<evidence type="ECO:0000313" key="3">
    <source>
        <dbReference type="Proteomes" id="UP000222831"/>
    </source>
</evidence>
<proteinExistence type="predicted"/>
<dbReference type="Proteomes" id="UP000222831">
    <property type="component" value="Segment"/>
</dbReference>
<organism evidence="2 3">
    <name type="scientific">Ralstonia phage RP12</name>
    <dbReference type="NCBI Taxonomy" id="1923889"/>
    <lineage>
        <taxon>Viruses</taxon>
        <taxon>Duplodnaviria</taxon>
        <taxon>Heunggongvirae</taxon>
        <taxon>Uroviricota</taxon>
        <taxon>Caudoviricetes</taxon>
        <taxon>Chimalliviridae</taxon>
        <taxon>Ripduovirus</taxon>
        <taxon>Ripduovirus RP12</taxon>
    </lineage>
</organism>
<dbReference type="RefSeq" id="YP_009598934.1">
    <property type="nucleotide sequence ID" value="NC_041911.1"/>
</dbReference>
<evidence type="ECO:0000256" key="1">
    <source>
        <dbReference type="SAM" id="MobiDB-lite"/>
    </source>
</evidence>
<accession>A0A1L7N165</accession>
<dbReference type="Pfam" id="PF12699">
    <property type="entry name" value="phiKZ_IP"/>
    <property type="match status" value="1"/>
</dbReference>
<feature type="compositionally biased region" description="Gly residues" evidence="1">
    <location>
        <begin position="77"/>
        <end position="123"/>
    </location>
</feature>
<feature type="compositionally biased region" description="Gly residues" evidence="1">
    <location>
        <begin position="50"/>
        <end position="70"/>
    </location>
</feature>
<evidence type="ECO:0000313" key="2">
    <source>
        <dbReference type="EMBL" id="BAW19215.1"/>
    </source>
</evidence>
<dbReference type="EMBL" id="AP017924">
    <property type="protein sequence ID" value="BAW19215.1"/>
    <property type="molecule type" value="Genomic_DNA"/>
</dbReference>
<dbReference type="GeneID" id="40074636"/>
<dbReference type="InterPro" id="IPR024413">
    <property type="entry name" value="Phage_phiKZ_Orf92_int-head"/>
</dbReference>
<sequence>MKFKSALGMAALEEFNEEDQAPGAGESGEAKTDGADGAAAAAAPASGEAGAAGGEAGAAGGEAGGEGGESGAAAGAAGEGGEAGGAAAGAAEGGAAEGGEAGAGAGEGGETGAAAGGEAGEGGDPAASAAAATSADDTQAAQAAAAATSAAEATGEPAAAAGGAEGEDVGEAEAEEVEGEMEAVDQIEDKEGDVQEDVEKLEAATESLEGCVAILDAAAQRGGLDIYGASLLRNNVNTVTRSLKVKNLMLPALEDMETPSAKIDGANNAKDQVVAFIKRILAAIGTAFDNLAKWAVETYQRLTNAFVAVERRAEKLSERVKNSKMKDGSIDSKSLATKMSVNGAPVKDIAGFVANLGKAAEKLNDPKAYKQYLEALALCEELVKNPEKDEEIRGKISGVLARWASEMEKSGDDRSLPEGTSVEGCTSFGVSLFDNQVLVTSIPNSTAGIGKMSSVVASTKKAEGASLPALNSNEATKVCAQVLAVAKAVREASEGNRGGVKELNTEIKKYKDTIAALSQSHLGSAAAEGGIAAKARQVMLFINSILMVTPKMPIHAINRALPRNLSYALDYVAASLAGAPAEAAAPAGAAA</sequence>
<feature type="compositionally biased region" description="Low complexity" evidence="1">
    <location>
        <begin position="124"/>
        <end position="162"/>
    </location>
</feature>
<feature type="compositionally biased region" description="Acidic residues" evidence="1">
    <location>
        <begin position="165"/>
        <end position="186"/>
    </location>
</feature>
<dbReference type="KEGG" id="vg:40074636"/>
<feature type="compositionally biased region" description="Low complexity" evidence="1">
    <location>
        <begin position="35"/>
        <end position="49"/>
    </location>
</feature>